<keyword evidence="3" id="KW-1185">Reference proteome</keyword>
<dbReference type="AlphaFoldDB" id="A0A4R4Y2V6"/>
<comment type="caution">
    <text evidence="2">The sequence shown here is derived from an EMBL/GenBank/DDBJ whole genome shotgun (WGS) entry which is preliminary data.</text>
</comment>
<protein>
    <submittedName>
        <fullName evidence="2">DUF5134 domain-containing protein</fullName>
    </submittedName>
</protein>
<dbReference type="PROSITE" id="PS51257">
    <property type="entry name" value="PROKAR_LIPOPROTEIN"/>
    <property type="match status" value="1"/>
</dbReference>
<evidence type="ECO:0000256" key="1">
    <source>
        <dbReference type="SAM" id="Phobius"/>
    </source>
</evidence>
<dbReference type="EMBL" id="SMKW01000099">
    <property type="protein sequence ID" value="TDD37182.1"/>
    <property type="molecule type" value="Genomic_DNA"/>
</dbReference>
<dbReference type="OrthoDB" id="3873591at2"/>
<dbReference type="Proteomes" id="UP000294947">
    <property type="component" value="Unassembled WGS sequence"/>
</dbReference>
<keyword evidence="1" id="KW-0472">Membrane</keyword>
<dbReference type="RefSeq" id="WP_132494032.1">
    <property type="nucleotide sequence ID" value="NZ_SMKW01000099.1"/>
</dbReference>
<sequence>MTDRGLLALVFIGSLLTCMVIVVTLACLVRLALRHRGVRSTDRSLDFSHAMMGTGMSAMLLPPVLPSGLWAGLFVANSAWLGALALRRRPAHAYLHHLVGALAMAYMFAAARPHSATSQALSLSSVHSHGGVAVFDAHPAGFAFPLVAWVLMIYCLLSTGFAGTDLIRPPQDRPRLTTATELVLSLSMAYMFLTTL</sequence>
<evidence type="ECO:0000313" key="3">
    <source>
        <dbReference type="Proteomes" id="UP000294947"/>
    </source>
</evidence>
<proteinExistence type="predicted"/>
<dbReference type="InterPro" id="IPR033458">
    <property type="entry name" value="DUF5134"/>
</dbReference>
<gene>
    <name evidence="2" type="ORF">E1288_40815</name>
</gene>
<reference evidence="2 3" key="1">
    <citation type="submission" date="2019-03" db="EMBL/GenBank/DDBJ databases">
        <title>Draft genome sequences of novel Actinobacteria.</title>
        <authorList>
            <person name="Sahin N."/>
            <person name="Ay H."/>
            <person name="Saygin H."/>
        </authorList>
    </citation>
    <scope>NUCLEOTIDE SEQUENCE [LARGE SCALE GENOMIC DNA]</scope>
    <source>
        <strain evidence="2 3">7K502</strain>
    </source>
</reference>
<keyword evidence="1" id="KW-1133">Transmembrane helix</keyword>
<feature type="transmembrane region" description="Helical" evidence="1">
    <location>
        <begin position="68"/>
        <end position="86"/>
    </location>
</feature>
<accession>A0A4R4Y2V6</accession>
<feature type="transmembrane region" description="Helical" evidence="1">
    <location>
        <begin position="93"/>
        <end position="111"/>
    </location>
</feature>
<feature type="transmembrane region" description="Helical" evidence="1">
    <location>
        <begin position="6"/>
        <end position="33"/>
    </location>
</feature>
<name>A0A4R4Y2V6_9PSEU</name>
<keyword evidence="1" id="KW-0812">Transmembrane</keyword>
<evidence type="ECO:0000313" key="2">
    <source>
        <dbReference type="EMBL" id="TDD37182.1"/>
    </source>
</evidence>
<feature type="transmembrane region" description="Helical" evidence="1">
    <location>
        <begin position="142"/>
        <end position="164"/>
    </location>
</feature>
<dbReference type="Pfam" id="PF17197">
    <property type="entry name" value="DUF5134"/>
    <property type="match status" value="1"/>
</dbReference>
<organism evidence="2 3">
    <name type="scientific">Saccharopolyspora elongata</name>
    <dbReference type="NCBI Taxonomy" id="2530387"/>
    <lineage>
        <taxon>Bacteria</taxon>
        <taxon>Bacillati</taxon>
        <taxon>Actinomycetota</taxon>
        <taxon>Actinomycetes</taxon>
        <taxon>Pseudonocardiales</taxon>
        <taxon>Pseudonocardiaceae</taxon>
        <taxon>Saccharopolyspora</taxon>
    </lineage>
</organism>